<dbReference type="EMBL" id="FNKB01000001">
    <property type="protein sequence ID" value="SDQ05271.1"/>
    <property type="molecule type" value="Genomic_DNA"/>
</dbReference>
<dbReference type="AlphaFoldDB" id="A0A1H0XPT7"/>
<evidence type="ECO:0000313" key="3">
    <source>
        <dbReference type="Proteomes" id="UP000182690"/>
    </source>
</evidence>
<evidence type="ECO:0000313" key="2">
    <source>
        <dbReference type="EMBL" id="SDQ05271.1"/>
    </source>
</evidence>
<dbReference type="RefSeq" id="WP_010156197.1">
    <property type="nucleotide sequence ID" value="NZ_FNKB01000001.1"/>
</dbReference>
<gene>
    <name evidence="1" type="ORF">SAMN04488565_0010</name>
    <name evidence="2" type="ORF">SAMN04488565_0064</name>
</gene>
<dbReference type="Proteomes" id="UP000182690">
    <property type="component" value="Unassembled WGS sequence"/>
</dbReference>
<dbReference type="OrthoDB" id="3330133at2"/>
<name>A0A1H0XPT7_9MICO</name>
<organism evidence="1 3">
    <name type="scientific">Leucobacter chromiiresistens</name>
    <dbReference type="NCBI Taxonomy" id="1079994"/>
    <lineage>
        <taxon>Bacteria</taxon>
        <taxon>Bacillati</taxon>
        <taxon>Actinomycetota</taxon>
        <taxon>Actinomycetes</taxon>
        <taxon>Micrococcales</taxon>
        <taxon>Microbacteriaceae</taxon>
        <taxon>Leucobacter</taxon>
    </lineage>
</organism>
<dbReference type="EMBL" id="FNKB01000001">
    <property type="protein sequence ID" value="SDQ04819.1"/>
    <property type="molecule type" value="Genomic_DNA"/>
</dbReference>
<dbReference type="STRING" id="1079994.SAMN04488565_0010"/>
<protein>
    <submittedName>
        <fullName evidence="1">Uncharacterized protein</fullName>
    </submittedName>
</protein>
<dbReference type="eggNOG" id="ENOG50337QD">
    <property type="taxonomic scope" value="Bacteria"/>
</dbReference>
<sequence>MDLTGARRPRWLYTLLDAADVPLRALDGVKGGSCEVAATTRLGGSASLTIDDRGQNIDWMSHRVRITYDPGIRGVEAWPIATMLFTTPKTRHGMIVTQTVDLLSKMSIIDEDSVAARFSLAAGTPIIPAVVSLIQSTGETRIAVTDSDATLTNAMVWEPAESKLTIINDLLDAAGYWALWCDGSGQFRVEPYIAPADRAVSFVFEAGEVSIHSPEWDQEQDLSSVPNRYIVVGTGSDSAPALSAEAINEDPESPYSVQNRGRVITRSETGAEGTLPVLQALAQRRLRDAMSPVAKLAVSHAIVPLDPNDVVDFRPRNADPARATIQRMSYGLTFDGQCSAEWREV</sequence>
<reference evidence="1 3" key="1">
    <citation type="submission" date="2016-10" db="EMBL/GenBank/DDBJ databases">
        <authorList>
            <person name="de Groot N.N."/>
        </authorList>
    </citation>
    <scope>NUCLEOTIDE SEQUENCE [LARGE SCALE GENOMIC DNA]</scope>
    <source>
        <strain evidence="1 3">DSM 22788</strain>
    </source>
</reference>
<accession>A0A1H0XPT7</accession>
<proteinExistence type="predicted"/>
<evidence type="ECO:0000313" key="1">
    <source>
        <dbReference type="EMBL" id="SDQ04819.1"/>
    </source>
</evidence>